<dbReference type="EMBL" id="LAZR01067417">
    <property type="protein sequence ID" value="KKK51624.1"/>
    <property type="molecule type" value="Genomic_DNA"/>
</dbReference>
<gene>
    <name evidence="1" type="ORF">LCGC14_3113070</name>
</gene>
<reference evidence="1" key="1">
    <citation type="journal article" date="2015" name="Nature">
        <title>Complex archaea that bridge the gap between prokaryotes and eukaryotes.</title>
        <authorList>
            <person name="Spang A."/>
            <person name="Saw J.H."/>
            <person name="Jorgensen S.L."/>
            <person name="Zaremba-Niedzwiedzka K."/>
            <person name="Martijn J."/>
            <person name="Lind A.E."/>
            <person name="van Eijk R."/>
            <person name="Schleper C."/>
            <person name="Guy L."/>
            <person name="Ettema T.J."/>
        </authorList>
    </citation>
    <scope>NUCLEOTIDE SEQUENCE</scope>
</reference>
<feature type="non-terminal residue" evidence="1">
    <location>
        <position position="65"/>
    </location>
</feature>
<comment type="caution">
    <text evidence="1">The sequence shown here is derived from an EMBL/GenBank/DDBJ whole genome shotgun (WGS) entry which is preliminary data.</text>
</comment>
<evidence type="ECO:0000313" key="1">
    <source>
        <dbReference type="EMBL" id="KKK51624.1"/>
    </source>
</evidence>
<protein>
    <submittedName>
        <fullName evidence="1">Uncharacterized protein</fullName>
    </submittedName>
</protein>
<accession>A0A0F8YBW0</accession>
<dbReference type="AlphaFoldDB" id="A0A0F8YBW0"/>
<name>A0A0F8YBW0_9ZZZZ</name>
<proteinExistence type="predicted"/>
<organism evidence="1">
    <name type="scientific">marine sediment metagenome</name>
    <dbReference type="NCBI Taxonomy" id="412755"/>
    <lineage>
        <taxon>unclassified sequences</taxon>
        <taxon>metagenomes</taxon>
        <taxon>ecological metagenomes</taxon>
    </lineage>
</organism>
<sequence length="65" mass="7515">MKIGLVKNWDGPRRRFVYLFTPGDNDTLEIIELEHERDFTEGLPRSLDLHELPSECVAEINISMG</sequence>